<evidence type="ECO:0000313" key="3">
    <source>
        <dbReference type="Proteomes" id="UP000319143"/>
    </source>
</evidence>
<keyword evidence="3" id="KW-1185">Reference proteome</keyword>
<proteinExistence type="predicted"/>
<name>A0A5C6E3D7_9BACT</name>
<feature type="compositionally biased region" description="Basic and acidic residues" evidence="1">
    <location>
        <begin position="105"/>
        <end position="114"/>
    </location>
</feature>
<evidence type="ECO:0000256" key="1">
    <source>
        <dbReference type="SAM" id="MobiDB-lite"/>
    </source>
</evidence>
<evidence type="ECO:0000313" key="2">
    <source>
        <dbReference type="EMBL" id="TWU41926.1"/>
    </source>
</evidence>
<comment type="caution">
    <text evidence="2">The sequence shown here is derived from an EMBL/GenBank/DDBJ whole genome shotgun (WGS) entry which is preliminary data.</text>
</comment>
<dbReference type="RefSeq" id="WP_197230982.1">
    <property type="nucleotide sequence ID" value="NZ_SJPV01000001.1"/>
</dbReference>
<feature type="region of interest" description="Disordered" evidence="1">
    <location>
        <begin position="94"/>
        <end position="114"/>
    </location>
</feature>
<reference evidence="2 3" key="1">
    <citation type="submission" date="2019-02" db="EMBL/GenBank/DDBJ databases">
        <title>Deep-cultivation of Planctomycetes and their phenomic and genomic characterization uncovers novel biology.</title>
        <authorList>
            <person name="Wiegand S."/>
            <person name="Jogler M."/>
            <person name="Boedeker C."/>
            <person name="Pinto D."/>
            <person name="Vollmers J."/>
            <person name="Rivas-Marin E."/>
            <person name="Kohn T."/>
            <person name="Peeters S.H."/>
            <person name="Heuer A."/>
            <person name="Rast P."/>
            <person name="Oberbeckmann S."/>
            <person name="Bunk B."/>
            <person name="Jeske O."/>
            <person name="Meyerdierks A."/>
            <person name="Storesund J.E."/>
            <person name="Kallscheuer N."/>
            <person name="Luecker S."/>
            <person name="Lage O.M."/>
            <person name="Pohl T."/>
            <person name="Merkel B.J."/>
            <person name="Hornburger P."/>
            <person name="Mueller R.-W."/>
            <person name="Bruemmer F."/>
            <person name="Labrenz M."/>
            <person name="Spormann A.M."/>
            <person name="Op Den Camp H."/>
            <person name="Overmann J."/>
            <person name="Amann R."/>
            <person name="Jetten M.S.M."/>
            <person name="Mascher T."/>
            <person name="Medema M.H."/>
            <person name="Devos D.P."/>
            <person name="Kaster A.-K."/>
            <person name="Ovreas L."/>
            <person name="Rohde M."/>
            <person name="Galperin M.Y."/>
            <person name="Jogler C."/>
        </authorList>
    </citation>
    <scope>NUCLEOTIDE SEQUENCE [LARGE SCALE GENOMIC DNA]</scope>
    <source>
        <strain evidence="2 3">Poly41</strain>
    </source>
</reference>
<gene>
    <name evidence="2" type="ORF">Poly41_02190</name>
</gene>
<sequence length="114" mass="12980">MAKKNRIPHKFLPWIDARKKFNLSHAHVQMARELGLNPKKFGSYANHKQQPWKLPLPEYIESLYEKSYGKTCPDQVRSIEQMAADHLAKRAAKKAAKAVEQAEPATRDEGGPTD</sequence>
<organism evidence="2 3">
    <name type="scientific">Novipirellula artificiosorum</name>
    <dbReference type="NCBI Taxonomy" id="2528016"/>
    <lineage>
        <taxon>Bacteria</taxon>
        <taxon>Pseudomonadati</taxon>
        <taxon>Planctomycetota</taxon>
        <taxon>Planctomycetia</taxon>
        <taxon>Pirellulales</taxon>
        <taxon>Pirellulaceae</taxon>
        <taxon>Novipirellula</taxon>
    </lineage>
</organism>
<dbReference type="AlphaFoldDB" id="A0A5C6E3D7"/>
<dbReference type="EMBL" id="SJPV01000001">
    <property type="protein sequence ID" value="TWU41926.1"/>
    <property type="molecule type" value="Genomic_DNA"/>
</dbReference>
<protein>
    <submittedName>
        <fullName evidence="2">Uncharacterized protein</fullName>
    </submittedName>
</protein>
<accession>A0A5C6E3D7</accession>
<dbReference type="Proteomes" id="UP000319143">
    <property type="component" value="Unassembled WGS sequence"/>
</dbReference>